<keyword evidence="3" id="KW-1185">Reference proteome</keyword>
<proteinExistence type="predicted"/>
<dbReference type="InterPro" id="IPR036047">
    <property type="entry name" value="F-box-like_dom_sf"/>
</dbReference>
<protein>
    <recommendedName>
        <fullName evidence="1">F-box domain-containing protein</fullName>
    </recommendedName>
</protein>
<dbReference type="OMA" id="ITIDHAH"/>
<accession>A0A284RUW1</accession>
<gene>
    <name evidence="2" type="ORF">ARMOST_15976</name>
</gene>
<evidence type="ECO:0000313" key="2">
    <source>
        <dbReference type="EMBL" id="SJL12548.1"/>
    </source>
</evidence>
<evidence type="ECO:0000313" key="3">
    <source>
        <dbReference type="Proteomes" id="UP000219338"/>
    </source>
</evidence>
<dbReference type="AlphaFoldDB" id="A0A284RUW1"/>
<dbReference type="Pfam" id="PF12937">
    <property type="entry name" value="F-box-like"/>
    <property type="match status" value="1"/>
</dbReference>
<reference evidence="3" key="1">
    <citation type="journal article" date="2017" name="Nat. Ecol. Evol.">
        <title>Genome expansion and lineage-specific genetic innovations in the forest pathogenic fungi Armillaria.</title>
        <authorList>
            <person name="Sipos G."/>
            <person name="Prasanna A.N."/>
            <person name="Walter M.C."/>
            <person name="O'Connor E."/>
            <person name="Balint B."/>
            <person name="Krizsan K."/>
            <person name="Kiss B."/>
            <person name="Hess J."/>
            <person name="Varga T."/>
            <person name="Slot J."/>
            <person name="Riley R."/>
            <person name="Boka B."/>
            <person name="Rigling D."/>
            <person name="Barry K."/>
            <person name="Lee J."/>
            <person name="Mihaltcheva S."/>
            <person name="LaButti K."/>
            <person name="Lipzen A."/>
            <person name="Waldron R."/>
            <person name="Moloney N.M."/>
            <person name="Sperisen C."/>
            <person name="Kredics L."/>
            <person name="Vagvoelgyi C."/>
            <person name="Patrignani A."/>
            <person name="Fitzpatrick D."/>
            <person name="Nagy I."/>
            <person name="Doyle S."/>
            <person name="Anderson J.B."/>
            <person name="Grigoriev I.V."/>
            <person name="Gueldener U."/>
            <person name="Muensterkoetter M."/>
            <person name="Nagy L.G."/>
        </authorList>
    </citation>
    <scope>NUCLEOTIDE SEQUENCE [LARGE SCALE GENOMIC DNA]</scope>
    <source>
        <strain evidence="3">C18/9</strain>
    </source>
</reference>
<dbReference type="OrthoDB" id="2936373at2759"/>
<dbReference type="Proteomes" id="UP000219338">
    <property type="component" value="Unassembled WGS sequence"/>
</dbReference>
<organism evidence="2 3">
    <name type="scientific">Armillaria ostoyae</name>
    <name type="common">Armillaria root rot fungus</name>
    <dbReference type="NCBI Taxonomy" id="47428"/>
    <lineage>
        <taxon>Eukaryota</taxon>
        <taxon>Fungi</taxon>
        <taxon>Dikarya</taxon>
        <taxon>Basidiomycota</taxon>
        <taxon>Agaricomycotina</taxon>
        <taxon>Agaricomycetes</taxon>
        <taxon>Agaricomycetidae</taxon>
        <taxon>Agaricales</taxon>
        <taxon>Marasmiineae</taxon>
        <taxon>Physalacriaceae</taxon>
        <taxon>Armillaria</taxon>
    </lineage>
</organism>
<dbReference type="EMBL" id="FUEG01000017">
    <property type="protein sequence ID" value="SJL12548.1"/>
    <property type="molecule type" value="Genomic_DNA"/>
</dbReference>
<evidence type="ECO:0000259" key="1">
    <source>
        <dbReference type="Pfam" id="PF12937"/>
    </source>
</evidence>
<dbReference type="SUPFAM" id="SSF81383">
    <property type="entry name" value="F-box domain"/>
    <property type="match status" value="1"/>
</dbReference>
<dbReference type="InterPro" id="IPR001810">
    <property type="entry name" value="F-box_dom"/>
</dbReference>
<sequence>MDSQKTIARIPPEIFSAIFSLVPNGDHSLNVTRGLWPLGRVCSFWCSILLSDPILWTHLNISGSLPASTPVQQDYLCSRYPWRPQVLSEYLSRSANLSLYVTIDHAHKSVGSDLNVKMFYQTLYAQSHRFASLSHCTSETMRMSTLPDVFDFPNLRHLTITLPASFAFYLFSTPTLETCCISFDDSPPLSLNQPPPVQCPTNLRELILKGRATALSNVPIDAFKLATAPLTSLTINDLVLSPSIIQTLPQVQNLSITTRRICTKESMSSLIQLIEHRLDCGIMRHATFSGYIYEHYDLVFWGRIDALNARKEVTFTLTSFK</sequence>
<name>A0A284RUW1_ARMOS</name>
<feature type="domain" description="F-box" evidence="1">
    <location>
        <begin position="7"/>
        <end position="61"/>
    </location>
</feature>